<keyword evidence="2" id="KW-1185">Reference proteome</keyword>
<evidence type="ECO:0000313" key="2">
    <source>
        <dbReference type="Proteomes" id="UP000265618"/>
    </source>
</evidence>
<name>A0A9K3D0S9_9EUKA</name>
<gene>
    <name evidence="1" type="ORF">KIPB_008495</name>
</gene>
<feature type="non-terminal residue" evidence="1">
    <location>
        <position position="1"/>
    </location>
</feature>
<dbReference type="Proteomes" id="UP000265618">
    <property type="component" value="Unassembled WGS sequence"/>
</dbReference>
<comment type="caution">
    <text evidence="1">The sequence shown here is derived from an EMBL/GenBank/DDBJ whole genome shotgun (WGS) entry which is preliminary data.</text>
</comment>
<proteinExistence type="predicted"/>
<evidence type="ECO:0000313" key="1">
    <source>
        <dbReference type="EMBL" id="GIQ86612.1"/>
    </source>
</evidence>
<sequence length="1638" mass="160092">AHLSVTEGSDIVGDVDVTGDVAIVGDTSLTGFTTLVGSLSVTKGDTTVDVTEAGVDTVGDLSVTSGDVTLTLTDTAGVAVVGDTSLTAGTNTVTLTDTDGLDVSANVIKGTTGATSVEMVTGGVTLVGPATSLTTTLTATSTSGDSVLSVSDAGVALTTINDFPVTLTGSDAVMELNSDVSIDPASGANVNIGTAGPVTALTIGSTDTDVLAVVAKTLSMAIDSTTLVVGATSSVLTTPTASVVTDVSTLDMDAAGVTVTTSADVEVNATQDIALNAGEGRTINVGATSSLAQEVVAGSSNAATTVSLTGGAANVLIEDAGTTVTGDTTFLDDVAMETTLTVTGLTTLDDSITFTGGDNAQRTIKVAEQETGAGQDLTIVAGAAQTLSSHTGGDLLLNAGPSGTGGGDDGVVLLGGETTLEVRLGADVSVLDNDNAFSIAGPTAGTLSVNARDVSLDASRNVHVNAGPSDQIYIGTENVQIVTVGSTDIETEVYQKGGAYVTTVDASGIELSGVSSSLKFTDSSLLLSADATLHTQNIDSILSDGTLTLGTSDSNLAVDAPTTFTDTVNFETSVTVETSLFFDSSEDSQILPQEKIDADGSSLTISGGPSINTLSTGGDLKLQGGSGTSTSGNVSIGQAVTKNVLIGSAGLTALTAEASQVSVTSGAGGMTVNSSDGDLTVKNDSQDILVASGTSVSLGESGSTETLTVSGDDVSVNADTVTKLGVGAIDVVSITHPAANTVLSVTELTYTDASLVLSTDSVFQARTIDSVDADLTIGADASTRLDVQATPTFATDVTMEQSLVFDYSGSASPVPAQILPKGTVDVDGTLLTVSAGDSTNQTGGALKLVAGAGGIADGAIIIGSDLASKVTVGSVNSPLVEVDAIGVTMTSGADGMTLDSDGATMTLKTDTHTALSTVGTTLALGDSSTSTLDITGSDISIDTDASVELKATDGTDTSTVTVTPGLVAVASKDTTVTGDGVTVTANTVSVTADITAKFDADNVVAIGDGAVSITSAAATITSDLATVRDSTDASKIVVTADAVTVDVAAGKDIKIGTDSVAQVMTVGNTETASTVTLTTGGSVVAMTNTDVTVTADKTTIGNVEIVGNTIAGLTTNTDTENDLYVAAGPAADGLAVGGDLYIDGGAAGSAAGDVLIGTVSTTDIKLGTNTEIVGDINLSQIGPSVISNSGIMGYDLTLEAGTPVDPADASGNLILKAGTATVAGKVQVHSDIEFESSTDRVISVADGSSSSLTIAGSANGGGVAGSVTIVGGDGGAGTDGDVMIGSSNTSNIKIGPTGRELTVTSTGAVTVEETLSVTGLSTLPTLGGSTVTVGEGAGFDFVSAGGSFSMLGADCTSGVCGGIAISGGDSSVAGTESGSVTIDAGAAATGTVGTVDIGLNSSMVNLGSTDVDAEITVETYVQVPEVQAETTDLILTTMADKTVVLGNASATLPVQARGGKMLLGESDSTGYVMELQSRDDASGAQLSILGQSTSNTGSSGGDVLVAAGDATDGVTTGGSVKIRGGDGTTPGDVYIGEEFTTTVQIGAKMLLTDSANLSMTADPVDSGNGSAMTFTGQSTSASGATAGDFVLNAGSATDGTNGTGGSVEISAGTGVTQDGSVSVTGKTISLTGDDITVT</sequence>
<reference evidence="1 2" key="1">
    <citation type="journal article" date="2018" name="PLoS ONE">
        <title>The draft genome of Kipferlia bialata reveals reductive genome evolution in fornicate parasites.</title>
        <authorList>
            <person name="Tanifuji G."/>
            <person name="Takabayashi S."/>
            <person name="Kume K."/>
            <person name="Takagi M."/>
            <person name="Nakayama T."/>
            <person name="Kamikawa R."/>
            <person name="Inagaki Y."/>
            <person name="Hashimoto T."/>
        </authorList>
    </citation>
    <scope>NUCLEOTIDE SEQUENCE [LARGE SCALE GENOMIC DNA]</scope>
    <source>
        <strain evidence="1">NY0173</strain>
    </source>
</reference>
<organism evidence="1 2">
    <name type="scientific">Kipferlia bialata</name>
    <dbReference type="NCBI Taxonomy" id="797122"/>
    <lineage>
        <taxon>Eukaryota</taxon>
        <taxon>Metamonada</taxon>
        <taxon>Carpediemonas-like organisms</taxon>
        <taxon>Kipferlia</taxon>
    </lineage>
</organism>
<protein>
    <submittedName>
        <fullName evidence="1">Uncharacterized protein</fullName>
    </submittedName>
</protein>
<dbReference type="EMBL" id="BDIP01002649">
    <property type="protein sequence ID" value="GIQ86612.1"/>
    <property type="molecule type" value="Genomic_DNA"/>
</dbReference>
<accession>A0A9K3D0S9</accession>
<feature type="non-terminal residue" evidence="1">
    <location>
        <position position="1638"/>
    </location>
</feature>